<dbReference type="Gene3D" id="2.60.40.790">
    <property type="match status" value="1"/>
</dbReference>
<dbReference type="InterPro" id="IPR027417">
    <property type="entry name" value="P-loop_NTPase"/>
</dbReference>
<evidence type="ECO:0000313" key="4">
    <source>
        <dbReference type="Proteomes" id="UP000636793"/>
    </source>
</evidence>
<reference evidence="3" key="1">
    <citation type="journal article" date="2014" name="Int. J. Syst. Evol. Microbiol.">
        <title>Complete genome sequence of Corynebacterium casei LMG S-19264T (=DSM 44701T), isolated from a smear-ripened cheese.</title>
        <authorList>
            <consortium name="US DOE Joint Genome Institute (JGI-PGF)"/>
            <person name="Walter F."/>
            <person name="Albersmeier A."/>
            <person name="Kalinowski J."/>
            <person name="Ruckert C."/>
        </authorList>
    </citation>
    <scope>NUCLEOTIDE SEQUENCE</scope>
    <source>
        <strain evidence="3">CGMCC 1.15085</strain>
    </source>
</reference>
<dbReference type="Proteomes" id="UP000636793">
    <property type="component" value="Unassembled WGS sequence"/>
</dbReference>
<dbReference type="CDD" id="cd01983">
    <property type="entry name" value="SIMIBI"/>
    <property type="match status" value="1"/>
</dbReference>
<dbReference type="RefSeq" id="WP_188835632.1">
    <property type="nucleotide sequence ID" value="NZ_BMHI01000001.1"/>
</dbReference>
<dbReference type="AlphaFoldDB" id="A0A916SWL7"/>
<reference evidence="3" key="2">
    <citation type="submission" date="2020-09" db="EMBL/GenBank/DDBJ databases">
        <authorList>
            <person name="Sun Q."/>
            <person name="Zhou Y."/>
        </authorList>
    </citation>
    <scope>NUCLEOTIDE SEQUENCE</scope>
    <source>
        <strain evidence="3">CGMCC 1.15085</strain>
    </source>
</reference>
<feature type="domain" description="ArsA HSP20-like" evidence="2">
    <location>
        <begin position="259"/>
        <end position="319"/>
    </location>
</feature>
<dbReference type="Gene3D" id="3.40.50.300">
    <property type="entry name" value="P-loop containing nucleotide triphosphate hydrolases"/>
    <property type="match status" value="1"/>
</dbReference>
<dbReference type="InterPro" id="IPR008978">
    <property type="entry name" value="HSP20-like_chaperone"/>
</dbReference>
<evidence type="ECO:0000259" key="2">
    <source>
        <dbReference type="Pfam" id="PF17886"/>
    </source>
</evidence>
<keyword evidence="4" id="KW-1185">Reference proteome</keyword>
<comment type="caution">
    <text evidence="3">The sequence shown here is derived from an EMBL/GenBank/DDBJ whole genome shotgun (WGS) entry which is preliminary data.</text>
</comment>
<dbReference type="InterPro" id="IPR040612">
    <property type="entry name" value="ArsA_HSP20-like"/>
</dbReference>
<organism evidence="3 4">
    <name type="scientific">Flexivirga endophytica</name>
    <dbReference type="NCBI Taxonomy" id="1849103"/>
    <lineage>
        <taxon>Bacteria</taxon>
        <taxon>Bacillati</taxon>
        <taxon>Actinomycetota</taxon>
        <taxon>Actinomycetes</taxon>
        <taxon>Micrococcales</taxon>
        <taxon>Dermacoccaceae</taxon>
        <taxon>Flexivirga</taxon>
    </lineage>
</organism>
<gene>
    <name evidence="3" type="ORF">GCM10011492_08170</name>
</gene>
<dbReference type="Pfam" id="PF17886">
    <property type="entry name" value="ArsA_HSP20"/>
    <property type="match status" value="1"/>
</dbReference>
<evidence type="ECO:0000256" key="1">
    <source>
        <dbReference type="ARBA" id="ARBA00011040"/>
    </source>
</evidence>
<sequence>MSARVLLVTGPGGAGSSTTAARLADHLAGEGRAVTVLDADPYDGAAARCRRSSVLTAAAHRTTKDDEAARRLVETLGDSADLIDPLRHTSTASCLRLLWSIPVEVGPEHTVVIDAGTHGPELARLARTLPGTLLRLSRVGTGWLRTARPLLAAVGGRRPGPALLTHLQDGVQRARVIRNAVCGGSGGALLVASDPGKTARLAVGVGLSGVHVRGVIGWDDAKSDLLPGVQRLAADQAINGADWEPELPLRISADPETEGYRLRMPLPLSDFRDLKLRWSEHSLMLSACGHQSLLELPSALQRCHPSGARLRDGMLDVAFRPTRAGA</sequence>
<dbReference type="EMBL" id="BMHI01000001">
    <property type="protein sequence ID" value="GGB20607.1"/>
    <property type="molecule type" value="Genomic_DNA"/>
</dbReference>
<protein>
    <recommendedName>
        <fullName evidence="2">ArsA HSP20-like domain-containing protein</fullName>
    </recommendedName>
</protein>
<name>A0A916SWL7_9MICO</name>
<dbReference type="SUPFAM" id="SSF52540">
    <property type="entry name" value="P-loop containing nucleoside triphosphate hydrolases"/>
    <property type="match status" value="1"/>
</dbReference>
<evidence type="ECO:0000313" key="3">
    <source>
        <dbReference type="EMBL" id="GGB20607.1"/>
    </source>
</evidence>
<comment type="similarity">
    <text evidence="1">Belongs to the arsA ATPase family.</text>
</comment>
<accession>A0A916SWL7</accession>
<proteinExistence type="inferred from homology"/>